<organism evidence="1 2">
    <name type="scientific">Pelagerythrobacter aerophilus</name>
    <dbReference type="NCBI Taxonomy" id="2306995"/>
    <lineage>
        <taxon>Bacteria</taxon>
        <taxon>Pseudomonadati</taxon>
        <taxon>Pseudomonadota</taxon>
        <taxon>Alphaproteobacteria</taxon>
        <taxon>Sphingomonadales</taxon>
        <taxon>Erythrobacteraceae</taxon>
        <taxon>Pelagerythrobacter</taxon>
    </lineage>
</organism>
<protein>
    <submittedName>
        <fullName evidence="1">Uncharacterized protein</fullName>
    </submittedName>
</protein>
<proteinExistence type="predicted"/>
<dbReference type="Gene3D" id="1.25.40.10">
    <property type="entry name" value="Tetratricopeptide repeat domain"/>
    <property type="match status" value="1"/>
</dbReference>
<dbReference type="SUPFAM" id="SSF48452">
    <property type="entry name" value="TPR-like"/>
    <property type="match status" value="1"/>
</dbReference>
<accession>A0A418NEZ1</accession>
<gene>
    <name evidence="1" type="ORF">D2V04_16580</name>
</gene>
<dbReference type="InterPro" id="IPR011990">
    <property type="entry name" value="TPR-like_helical_dom_sf"/>
</dbReference>
<sequence length="285" mass="29542">MTPLIVLLLQVGPMPTTEPISPIPEELHEQRERTRARQNAYVEVLPATKSRLAQCLARTRQDPGGAASEAEAWLAAASGEERGDAAQCLGVAQAQLGQQSEAAETFLLARDSTPAADHRARALRGGLAGGALLTQGDPAGALALLDAARTDTQAAAGEATAGQDAIRGQIAIDRAIALVALDRLDEAGAALDTARTALPDNAQAWLLSATLSRRLGKLEEAQARIERAAILAPLDSAIGLEAGVIAAMAGRDDAARKSWRSVIDAEPGSEAAATAQAYLDQLDTP</sequence>
<dbReference type="Proteomes" id="UP000285092">
    <property type="component" value="Unassembled WGS sequence"/>
</dbReference>
<keyword evidence="2" id="KW-1185">Reference proteome</keyword>
<dbReference type="EMBL" id="QXFK01000019">
    <property type="protein sequence ID" value="RIV75876.1"/>
    <property type="molecule type" value="Genomic_DNA"/>
</dbReference>
<reference evidence="1 2" key="1">
    <citation type="submission" date="2018-08" db="EMBL/GenBank/DDBJ databases">
        <title>Altererythrobacter sp.Ery1 and Ery12, the genome sequencing of novel strains in genus Alterythrobacter.</title>
        <authorList>
            <person name="Cheng H."/>
            <person name="Wu Y.-H."/>
            <person name="Fang C."/>
            <person name="Xu X.-W."/>
        </authorList>
    </citation>
    <scope>NUCLEOTIDE SEQUENCE [LARGE SCALE GENOMIC DNA]</scope>
    <source>
        <strain evidence="1 2">Ery1</strain>
    </source>
</reference>
<name>A0A418NEZ1_9SPHN</name>
<evidence type="ECO:0000313" key="2">
    <source>
        <dbReference type="Proteomes" id="UP000285092"/>
    </source>
</evidence>
<comment type="caution">
    <text evidence="1">The sequence shown here is derived from an EMBL/GenBank/DDBJ whole genome shotgun (WGS) entry which is preliminary data.</text>
</comment>
<evidence type="ECO:0000313" key="1">
    <source>
        <dbReference type="EMBL" id="RIV75876.1"/>
    </source>
</evidence>
<dbReference type="AlphaFoldDB" id="A0A418NEZ1"/>
<dbReference type="OrthoDB" id="7566477at2"/>
<dbReference type="RefSeq" id="WP_119514798.1">
    <property type="nucleotide sequence ID" value="NZ_QXFK01000019.1"/>
</dbReference>